<dbReference type="InterPro" id="IPR008979">
    <property type="entry name" value="Galactose-bd-like_sf"/>
</dbReference>
<dbReference type="Gene3D" id="3.20.20.80">
    <property type="entry name" value="Glycosidases"/>
    <property type="match status" value="1"/>
</dbReference>
<comment type="caution">
    <text evidence="3">The sequence shown here is derived from an EMBL/GenBank/DDBJ whole genome shotgun (WGS) entry which is preliminary data.</text>
</comment>
<dbReference type="Gene3D" id="2.60.120.260">
    <property type="entry name" value="Galactose-binding domain-like"/>
    <property type="match status" value="1"/>
</dbReference>
<evidence type="ECO:0008006" key="5">
    <source>
        <dbReference type="Google" id="ProtNLM"/>
    </source>
</evidence>
<dbReference type="InterPro" id="IPR051923">
    <property type="entry name" value="Glycosyl_Hydrolase_39"/>
</dbReference>
<dbReference type="AlphaFoldDB" id="A0A523RPG6"/>
<dbReference type="PANTHER" id="PTHR12631:SF10">
    <property type="entry name" value="BETA-XYLOSIDASE-LIKE PROTEIN-RELATED"/>
    <property type="match status" value="1"/>
</dbReference>
<gene>
    <name evidence="3" type="ORF">E3J84_07195</name>
</gene>
<dbReference type="SUPFAM" id="SSF49785">
    <property type="entry name" value="Galactose-binding domain-like"/>
    <property type="match status" value="1"/>
</dbReference>
<dbReference type="InterPro" id="IPR017853">
    <property type="entry name" value="GH"/>
</dbReference>
<sequence length="674" mass="75466">MKRTKLLGLVFTLAFAVATLALVTSAASGEKLTLTSEMVVNESPVGDPTLLVDEQELAGDPPTGHCTTLWQAGASPNNYPIYAYIDLGQTYNIISIWLHDIDGQGDFKVSYGTPGNWTELFIYTTSVWNVWVENAVSINTQYLRFIMTEPKAKIAEVCVYGTAGEPPTPTPTPTPTSTGPTPTPTPTPTPGGITIDKAMGTNCFIDDPHDKIAVAGIIREYHNWNWDEGDEPWFSEGTYPGYPNNENRWQPSYGAYGYSWYFDDYYDDLSTNYNIIISPCIQGSVYWITGENWDNKPLYAGEDSTDPASYIEHADHMYQYAARYASVEVNDSYLKLASDQPRETGLNLIKYYENWNEPDNWWAGDDAHFSPQELAAMCSADYDGHEGTMGSTVGVKNADPNAKLVLGGIADGTNLQYLQDMKAWFDSNRSDDEFAVDVINMHIYCTDYTSAFTPEEFDLKGKTQTIVDWVRTNLPNKEVWYTEFGYDTCQARYRGKYSWVRAVPHAGYDAQEVQAQWIIRCYLVLFAAGVDRATQYMLRDVDPNSGLQYSSCGLVGPKDDWTPKKSWYYVYTMRNRLTGMYYVGEQSSGNSDVWIYKFKTDGGDDGAYVLWCPTRDGTTVDDYELTLTGSPTSATLVEMANEDTDGVETSLTISEGKVTVDVSERPIFVLVNDI</sequence>
<evidence type="ECO:0000313" key="3">
    <source>
        <dbReference type="EMBL" id="TET07658.1"/>
    </source>
</evidence>
<evidence type="ECO:0000256" key="1">
    <source>
        <dbReference type="SAM" id="MobiDB-lite"/>
    </source>
</evidence>
<dbReference type="EMBL" id="SOKJ01000411">
    <property type="protein sequence ID" value="TET07658.1"/>
    <property type="molecule type" value="Genomic_DNA"/>
</dbReference>
<dbReference type="GO" id="GO:0004553">
    <property type="term" value="F:hydrolase activity, hydrolyzing O-glycosyl compounds"/>
    <property type="evidence" value="ECO:0007669"/>
    <property type="project" value="TreeGrafter"/>
</dbReference>
<protein>
    <recommendedName>
        <fullName evidence="5">F5/8 type C domain-containing protein</fullName>
    </recommendedName>
</protein>
<keyword evidence="2" id="KW-0732">Signal</keyword>
<evidence type="ECO:0000313" key="4">
    <source>
        <dbReference type="Proteomes" id="UP000316360"/>
    </source>
</evidence>
<feature type="signal peptide" evidence="2">
    <location>
        <begin position="1"/>
        <end position="26"/>
    </location>
</feature>
<organism evidence="3 4">
    <name type="scientific">Aerophobetes bacterium</name>
    <dbReference type="NCBI Taxonomy" id="2030807"/>
    <lineage>
        <taxon>Bacteria</taxon>
        <taxon>Candidatus Aerophobota</taxon>
    </lineage>
</organism>
<evidence type="ECO:0000256" key="2">
    <source>
        <dbReference type="SAM" id="SignalP"/>
    </source>
</evidence>
<dbReference type="SUPFAM" id="SSF51445">
    <property type="entry name" value="(Trans)glycosidases"/>
    <property type="match status" value="1"/>
</dbReference>
<dbReference type="Proteomes" id="UP000316360">
    <property type="component" value="Unassembled WGS sequence"/>
</dbReference>
<accession>A0A523RPG6</accession>
<feature type="region of interest" description="Disordered" evidence="1">
    <location>
        <begin position="164"/>
        <end position="193"/>
    </location>
</feature>
<proteinExistence type="predicted"/>
<name>A0A523RPG6_UNCAE</name>
<feature type="chain" id="PRO_5022231849" description="F5/8 type C domain-containing protein" evidence="2">
    <location>
        <begin position="27"/>
        <end position="674"/>
    </location>
</feature>
<reference evidence="3 4" key="1">
    <citation type="submission" date="2019-03" db="EMBL/GenBank/DDBJ databases">
        <title>Metabolic potential of uncultured bacteria and archaea associated with petroleum seepage in deep-sea sediments.</title>
        <authorList>
            <person name="Dong X."/>
            <person name="Hubert C."/>
        </authorList>
    </citation>
    <scope>NUCLEOTIDE SEQUENCE [LARGE SCALE GENOMIC DNA]</scope>
    <source>
        <strain evidence="3">E44_bin7</strain>
    </source>
</reference>
<dbReference type="PANTHER" id="PTHR12631">
    <property type="entry name" value="ALPHA-L-IDURONIDASE"/>
    <property type="match status" value="1"/>
</dbReference>